<dbReference type="SMR" id="A0A0J6WPY6"/>
<dbReference type="GO" id="GO:0018506">
    <property type="term" value="F:maleylacetate reductase activity"/>
    <property type="evidence" value="ECO:0007669"/>
    <property type="project" value="UniProtKB-EC"/>
</dbReference>
<dbReference type="Gene3D" id="3.40.50.1970">
    <property type="match status" value="1"/>
</dbReference>
<evidence type="ECO:0000256" key="3">
    <source>
        <dbReference type="ARBA" id="ARBA00023027"/>
    </source>
</evidence>
<dbReference type="AlphaFoldDB" id="A0A0J6WPY6"/>
<keyword evidence="2 6" id="KW-0560">Oxidoreductase</keyword>
<dbReference type="InterPro" id="IPR034786">
    <property type="entry name" value="MAR"/>
</dbReference>
<dbReference type="STRING" id="37916.MCHLDSM_00237"/>
<dbReference type="PANTHER" id="PTHR11496">
    <property type="entry name" value="ALCOHOL DEHYDROGENASE"/>
    <property type="match status" value="1"/>
</dbReference>
<dbReference type="PATRIC" id="fig|37916.4.peg.250"/>
<dbReference type="Proteomes" id="UP000036513">
    <property type="component" value="Unassembled WGS sequence"/>
</dbReference>
<dbReference type="EMBL" id="JYNL01000002">
    <property type="protein sequence ID" value="KMO83777.1"/>
    <property type="molecule type" value="Genomic_DNA"/>
</dbReference>
<accession>A0A0J6WPY6</accession>
<protein>
    <submittedName>
        <fullName evidence="6">Maleylacetate reductase</fullName>
        <ecNumber evidence="6">1.3.1.32</ecNumber>
    </submittedName>
</protein>
<proteinExistence type="inferred from homology"/>
<dbReference type="Gene3D" id="1.20.1090.10">
    <property type="entry name" value="Dehydroquinate synthase-like - alpha domain"/>
    <property type="match status" value="1"/>
</dbReference>
<sequence length="365" mass="38161">MTSTPSPTSMPADFTHDALPGRVVFRDGALDDVGDELEHLGAHHSMLIVSPHDNHMAERVQRAVGARQPVVWTDIGQHVSGELAERATAAAIDSRVDVLVTVGGDAAIGLGKAVAVRTGLPLVCVPTTYSGSEMTPIYALSSDHDWTPRRDGRALPKVVIYDPQLLAALPPVVVGARGMSALAHCAEALWAPRTDPITDALALAGARRLTRHLRSACREPGIAASAHLMIGSCLAGIALGSAGGSIHHALCDLLAGRYGTPHALTHAIVLPYSVKFVRPAVPVAIKRLAAAMDTVSEDLPGAIWSLGRSVGTPQGLRAIGISESQIELAADAALAEEIPSPRPLNRSLVGRLLEGAWRGMSPSIP</sequence>
<evidence type="ECO:0000256" key="1">
    <source>
        <dbReference type="ARBA" id="ARBA00007358"/>
    </source>
</evidence>
<dbReference type="InterPro" id="IPR056798">
    <property type="entry name" value="ADH_Fe_C"/>
</dbReference>
<evidence type="ECO:0000259" key="4">
    <source>
        <dbReference type="Pfam" id="PF00465"/>
    </source>
</evidence>
<dbReference type="InterPro" id="IPR039697">
    <property type="entry name" value="Alcohol_dehydrogenase_Fe"/>
</dbReference>
<comment type="similarity">
    <text evidence="1">Belongs to the iron-containing alcohol dehydrogenase family.</text>
</comment>
<dbReference type="CDD" id="cd08177">
    <property type="entry name" value="MAR"/>
    <property type="match status" value="1"/>
</dbReference>
<keyword evidence="7" id="KW-1185">Reference proteome</keyword>
<dbReference type="PANTHER" id="PTHR11496:SF102">
    <property type="entry name" value="ALCOHOL DEHYDROGENASE 4"/>
    <property type="match status" value="1"/>
</dbReference>
<gene>
    <name evidence="6" type="primary">tfdF</name>
    <name evidence="6" type="ORF">MCHLDSM_00237</name>
</gene>
<keyword evidence="3" id="KW-0520">NAD</keyword>
<dbReference type="EC" id="1.3.1.32" evidence="6"/>
<evidence type="ECO:0000259" key="5">
    <source>
        <dbReference type="Pfam" id="PF25137"/>
    </source>
</evidence>
<dbReference type="Pfam" id="PF00465">
    <property type="entry name" value="Fe-ADH"/>
    <property type="match status" value="1"/>
</dbReference>
<feature type="domain" description="Fe-containing alcohol dehydrogenase-like C-terminal" evidence="5">
    <location>
        <begin position="178"/>
        <end position="356"/>
    </location>
</feature>
<organism evidence="6 7">
    <name type="scientific">Mycolicibacterium chlorophenolicum</name>
    <dbReference type="NCBI Taxonomy" id="37916"/>
    <lineage>
        <taxon>Bacteria</taxon>
        <taxon>Bacillati</taxon>
        <taxon>Actinomycetota</taxon>
        <taxon>Actinomycetes</taxon>
        <taxon>Mycobacteriales</taxon>
        <taxon>Mycobacteriaceae</taxon>
        <taxon>Mycolicibacterium</taxon>
    </lineage>
</organism>
<dbReference type="Pfam" id="PF25137">
    <property type="entry name" value="ADH_Fe_C"/>
    <property type="match status" value="1"/>
</dbReference>
<feature type="domain" description="Alcohol dehydrogenase iron-type/glycerol dehydrogenase GldA" evidence="4">
    <location>
        <begin position="20"/>
        <end position="163"/>
    </location>
</feature>
<reference evidence="6 7" key="1">
    <citation type="journal article" date="2015" name="Genome Biol. Evol.">
        <title>Characterization of Three Mycobacterium spp. with Potential Use in Bioremediation by Genome Sequencing and Comparative Genomics.</title>
        <authorList>
            <person name="Das S."/>
            <person name="Pettersson B.M."/>
            <person name="Behra P.R."/>
            <person name="Ramesh M."/>
            <person name="Dasgupta S."/>
            <person name="Bhattacharya A."/>
            <person name="Kirsebom L.A."/>
        </authorList>
    </citation>
    <scope>NUCLEOTIDE SEQUENCE [LARGE SCALE GENOMIC DNA]</scope>
    <source>
        <strain evidence="6 7">DSM 43826</strain>
    </source>
</reference>
<evidence type="ECO:0000313" key="6">
    <source>
        <dbReference type="EMBL" id="KMO83777.1"/>
    </source>
</evidence>
<dbReference type="GO" id="GO:0004022">
    <property type="term" value="F:alcohol dehydrogenase (NAD+) activity"/>
    <property type="evidence" value="ECO:0007669"/>
    <property type="project" value="TreeGrafter"/>
</dbReference>
<dbReference type="RefSeq" id="WP_109788715.1">
    <property type="nucleotide sequence ID" value="NZ_JYNL01000002.1"/>
</dbReference>
<name>A0A0J6WPY6_9MYCO</name>
<evidence type="ECO:0000256" key="2">
    <source>
        <dbReference type="ARBA" id="ARBA00023002"/>
    </source>
</evidence>
<dbReference type="SUPFAM" id="SSF56796">
    <property type="entry name" value="Dehydroquinate synthase-like"/>
    <property type="match status" value="1"/>
</dbReference>
<evidence type="ECO:0000313" key="7">
    <source>
        <dbReference type="Proteomes" id="UP000036513"/>
    </source>
</evidence>
<comment type="caution">
    <text evidence="6">The sequence shown here is derived from an EMBL/GenBank/DDBJ whole genome shotgun (WGS) entry which is preliminary data.</text>
</comment>
<dbReference type="InterPro" id="IPR001670">
    <property type="entry name" value="ADH_Fe/GldA"/>
</dbReference>
<dbReference type="GO" id="GO:0046872">
    <property type="term" value="F:metal ion binding"/>
    <property type="evidence" value="ECO:0007669"/>
    <property type="project" value="InterPro"/>
</dbReference>